<dbReference type="Gene3D" id="1.10.10.10">
    <property type="entry name" value="Winged helix-like DNA-binding domain superfamily/Winged helix DNA-binding domain"/>
    <property type="match status" value="1"/>
</dbReference>
<dbReference type="InterPro" id="IPR036388">
    <property type="entry name" value="WH-like_DNA-bd_sf"/>
</dbReference>
<dbReference type="InterPro" id="IPR011008">
    <property type="entry name" value="Dimeric_a/b-barrel"/>
</dbReference>
<evidence type="ECO:0000313" key="3">
    <source>
        <dbReference type="Proteomes" id="UP000183561"/>
    </source>
</evidence>
<feature type="domain" description="Transcription regulator AsnC/Lrp ligand binding" evidence="1">
    <location>
        <begin position="69"/>
        <end position="138"/>
    </location>
</feature>
<organism evidence="2 3">
    <name type="scientific">Rhodococcus koreensis</name>
    <dbReference type="NCBI Taxonomy" id="99653"/>
    <lineage>
        <taxon>Bacteria</taxon>
        <taxon>Bacillati</taxon>
        <taxon>Actinomycetota</taxon>
        <taxon>Actinomycetes</taxon>
        <taxon>Mycobacteriales</taxon>
        <taxon>Nocardiaceae</taxon>
        <taxon>Rhodococcus</taxon>
    </lineage>
</organism>
<dbReference type="AlphaFoldDB" id="A0A1H4SEN8"/>
<dbReference type="InterPro" id="IPR019887">
    <property type="entry name" value="Tscrpt_reg_AsnC/Lrp_C"/>
</dbReference>
<dbReference type="GO" id="GO:0005829">
    <property type="term" value="C:cytosol"/>
    <property type="evidence" value="ECO:0007669"/>
    <property type="project" value="TreeGrafter"/>
</dbReference>
<dbReference type="SMART" id="SM00344">
    <property type="entry name" value="HTH_ASNC"/>
    <property type="match status" value="1"/>
</dbReference>
<dbReference type="GO" id="GO:0043200">
    <property type="term" value="P:response to amino acid"/>
    <property type="evidence" value="ECO:0007669"/>
    <property type="project" value="TreeGrafter"/>
</dbReference>
<reference evidence="3" key="1">
    <citation type="submission" date="2016-10" db="EMBL/GenBank/DDBJ databases">
        <authorList>
            <person name="Varghese N."/>
            <person name="Submissions S."/>
        </authorList>
    </citation>
    <scope>NUCLEOTIDE SEQUENCE [LARGE SCALE GENOMIC DNA]</scope>
    <source>
        <strain evidence="3">DSM 44498</strain>
    </source>
</reference>
<name>A0A1H4SEN8_9NOCA</name>
<accession>A0A1H4SEN8</accession>
<gene>
    <name evidence="2" type="ORF">SAMN04490239_4044</name>
</gene>
<protein>
    <submittedName>
        <fullName evidence="2">DNA-binding transcriptional regulator, Lrp family</fullName>
    </submittedName>
</protein>
<evidence type="ECO:0000313" key="2">
    <source>
        <dbReference type="EMBL" id="SEC42500.1"/>
    </source>
</evidence>
<dbReference type="InterPro" id="IPR019888">
    <property type="entry name" value="Tscrpt_reg_AsnC-like"/>
</dbReference>
<keyword evidence="3" id="KW-1185">Reference proteome</keyword>
<keyword evidence="2" id="KW-0238">DNA-binding</keyword>
<dbReference type="SUPFAM" id="SSF54909">
    <property type="entry name" value="Dimeric alpha+beta barrel"/>
    <property type="match status" value="2"/>
</dbReference>
<dbReference type="PANTHER" id="PTHR30154:SF34">
    <property type="entry name" value="TRANSCRIPTIONAL REGULATOR AZLB"/>
    <property type="match status" value="1"/>
</dbReference>
<dbReference type="Proteomes" id="UP000183561">
    <property type="component" value="Unassembled WGS sequence"/>
</dbReference>
<dbReference type="EMBL" id="FNSV01000005">
    <property type="protein sequence ID" value="SEC42500.1"/>
    <property type="molecule type" value="Genomic_DNA"/>
</dbReference>
<dbReference type="Pfam" id="PF01037">
    <property type="entry name" value="AsnC_trans_reg"/>
    <property type="match status" value="1"/>
</dbReference>
<proteinExistence type="predicted"/>
<dbReference type="GO" id="GO:0043565">
    <property type="term" value="F:sequence-specific DNA binding"/>
    <property type="evidence" value="ECO:0007669"/>
    <property type="project" value="TreeGrafter"/>
</dbReference>
<dbReference type="RefSeq" id="WP_072943110.1">
    <property type="nucleotide sequence ID" value="NZ_CP070609.1"/>
</dbReference>
<dbReference type="OrthoDB" id="4050641at2"/>
<sequence>MQEKTPTEDELRLIHALQVWPRVPWSQLGPILGADPVTLARRWSGLSERGMAWVTAQPPMSDAARGAIVEVECVAGSIDAVITELSQDTECMSVDVASGGRDLILTVGCPDPTAFNRYVVSRVAGIPDVRTVRTHPVITAISGASQWRLRALDADESSAIDAARRRDDARLSAMFARPPVAERDIISILSRDGRANTRTVAEALGTSTRRARERLSATLASGAFEFRTDMPRWASGYPVCAWYFLRVPAAQMARVGANLSGLPAVRTVLSVAGPANLLVSVWLRGLSDVEGLEAVVEQKLPAVRILDRCLVLGVRKRMGRVFDEDELPMQIVPWSGD</sequence>
<dbReference type="Gene3D" id="3.30.70.920">
    <property type="match status" value="2"/>
</dbReference>
<dbReference type="PANTHER" id="PTHR30154">
    <property type="entry name" value="LEUCINE-RESPONSIVE REGULATORY PROTEIN"/>
    <property type="match status" value="1"/>
</dbReference>
<evidence type="ECO:0000259" key="1">
    <source>
        <dbReference type="Pfam" id="PF01037"/>
    </source>
</evidence>